<evidence type="ECO:0000256" key="1">
    <source>
        <dbReference type="SAM" id="MobiDB-lite"/>
    </source>
</evidence>
<accession>A0A061S6F7</accession>
<organism evidence="2">
    <name type="scientific">Tetraselmis sp. GSL018</name>
    <dbReference type="NCBI Taxonomy" id="582737"/>
    <lineage>
        <taxon>Eukaryota</taxon>
        <taxon>Viridiplantae</taxon>
        <taxon>Chlorophyta</taxon>
        <taxon>core chlorophytes</taxon>
        <taxon>Chlorodendrophyceae</taxon>
        <taxon>Chlorodendrales</taxon>
        <taxon>Chlorodendraceae</taxon>
        <taxon>Tetraselmis</taxon>
    </lineage>
</organism>
<reference evidence="2" key="1">
    <citation type="submission" date="2014-05" db="EMBL/GenBank/DDBJ databases">
        <title>The transcriptome of the halophilic microalga Tetraselmis sp. GSL018 isolated from the Great Salt Lake, Utah.</title>
        <authorList>
            <person name="Jinkerson R.E."/>
            <person name="D'Adamo S."/>
            <person name="Posewitz M.C."/>
        </authorList>
    </citation>
    <scope>NUCLEOTIDE SEQUENCE</scope>
    <source>
        <strain evidence="2">GSL018</strain>
    </source>
</reference>
<feature type="region of interest" description="Disordered" evidence="1">
    <location>
        <begin position="64"/>
        <end position="87"/>
    </location>
</feature>
<dbReference type="AlphaFoldDB" id="A0A061S6F7"/>
<gene>
    <name evidence="2" type="ORF">TSPGSL018_14777</name>
</gene>
<proteinExistence type="predicted"/>
<feature type="compositionally biased region" description="Basic and acidic residues" evidence="1">
    <location>
        <begin position="16"/>
        <end position="30"/>
    </location>
</feature>
<feature type="region of interest" description="Disordered" evidence="1">
    <location>
        <begin position="1"/>
        <end position="44"/>
    </location>
</feature>
<protein>
    <submittedName>
        <fullName evidence="2">Uncharacterized protein</fullName>
    </submittedName>
</protein>
<sequence length="87" mass="9599">MHERKPFRQVTGDGVGEGRKSQTSTKDKTGKKMGKGGSMKIHGHIRLVRVANRRRKALQCRRIAVEARHSQTPATAQRGLESPPAAD</sequence>
<name>A0A061S6F7_9CHLO</name>
<evidence type="ECO:0000313" key="2">
    <source>
        <dbReference type="EMBL" id="JAC78579.1"/>
    </source>
</evidence>
<dbReference type="EMBL" id="GBEZ01006839">
    <property type="protein sequence ID" value="JAC78579.1"/>
    <property type="molecule type" value="Transcribed_RNA"/>
</dbReference>